<organism evidence="2 3">
    <name type="scientific">Aplosporella prunicola CBS 121167</name>
    <dbReference type="NCBI Taxonomy" id="1176127"/>
    <lineage>
        <taxon>Eukaryota</taxon>
        <taxon>Fungi</taxon>
        <taxon>Dikarya</taxon>
        <taxon>Ascomycota</taxon>
        <taxon>Pezizomycotina</taxon>
        <taxon>Dothideomycetes</taxon>
        <taxon>Dothideomycetes incertae sedis</taxon>
        <taxon>Botryosphaeriales</taxon>
        <taxon>Aplosporellaceae</taxon>
        <taxon>Aplosporella</taxon>
    </lineage>
</organism>
<feature type="compositionally biased region" description="Basic residues" evidence="1">
    <location>
        <begin position="20"/>
        <end position="29"/>
    </location>
</feature>
<evidence type="ECO:0008006" key="4">
    <source>
        <dbReference type="Google" id="ProtNLM"/>
    </source>
</evidence>
<feature type="region of interest" description="Disordered" evidence="1">
    <location>
        <begin position="19"/>
        <end position="40"/>
    </location>
</feature>
<dbReference type="RefSeq" id="XP_033399114.1">
    <property type="nucleotide sequence ID" value="XM_033545656.1"/>
</dbReference>
<dbReference type="AlphaFoldDB" id="A0A6A6BGX4"/>
<evidence type="ECO:0000256" key="1">
    <source>
        <dbReference type="SAM" id="MobiDB-lite"/>
    </source>
</evidence>
<evidence type="ECO:0000313" key="3">
    <source>
        <dbReference type="Proteomes" id="UP000799438"/>
    </source>
</evidence>
<feature type="region of interest" description="Disordered" evidence="1">
    <location>
        <begin position="80"/>
        <end position="99"/>
    </location>
</feature>
<accession>A0A6A6BGX4</accession>
<sequence>MAEVLPERKGLRARIGAALRPKKSHKALRAKQSSETPAGGYRTLAEAKLNAPDKGFIDSQTGERLDTTAILHGLADRDDAEDYEEPHLREDGTLRPPGEPMVASLSSELWSRIVAYLTPTDAANLAFSSKTLFDRVGYGPWLALALPENRQYKIDFLVSMDQYLPAHLFCFACAQYHLRTQPGQEELKPTNVLNPLFNCPNASNPLTPPARARIAPGRTLPFTFVQLALRAHRYGPAHGIEIDDLNRRWRDRESGWSHHSRYQVTKQGHLLVRVVSTCFAQGGLPPSGLRRLLYCMEDDYNPYFSVCAHWRDGDLMKICKCALGHIPKAQNRGGLEGQLTRRMEQQGLRQCANPLAIVSLCGECQPMRRCPECPTEYMVEIRRAEDKNDPTQRFKQAITVTRWSDLGDGSSPDSPEWAACNGLVEYDSFQHIGRRAISGVFESHSTSEHIPGQRIMSLNPRNEKKGEAGNDWY</sequence>
<name>A0A6A6BGX4_9PEZI</name>
<evidence type="ECO:0000313" key="2">
    <source>
        <dbReference type="EMBL" id="KAF2143402.1"/>
    </source>
</evidence>
<protein>
    <recommendedName>
        <fullName evidence="4">F-box domain-containing protein</fullName>
    </recommendedName>
</protein>
<proteinExistence type="predicted"/>
<dbReference type="GeneID" id="54303164"/>
<dbReference type="EMBL" id="ML995482">
    <property type="protein sequence ID" value="KAF2143402.1"/>
    <property type="molecule type" value="Genomic_DNA"/>
</dbReference>
<gene>
    <name evidence="2" type="ORF">K452DRAFT_350435</name>
</gene>
<dbReference type="OrthoDB" id="3912356at2759"/>
<dbReference type="Proteomes" id="UP000799438">
    <property type="component" value="Unassembled WGS sequence"/>
</dbReference>
<keyword evidence="3" id="KW-1185">Reference proteome</keyword>
<reference evidence="2" key="1">
    <citation type="journal article" date="2020" name="Stud. Mycol.">
        <title>101 Dothideomycetes genomes: a test case for predicting lifestyles and emergence of pathogens.</title>
        <authorList>
            <person name="Haridas S."/>
            <person name="Albert R."/>
            <person name="Binder M."/>
            <person name="Bloem J."/>
            <person name="Labutti K."/>
            <person name="Salamov A."/>
            <person name="Andreopoulos B."/>
            <person name="Baker S."/>
            <person name="Barry K."/>
            <person name="Bills G."/>
            <person name="Bluhm B."/>
            <person name="Cannon C."/>
            <person name="Castanera R."/>
            <person name="Culley D."/>
            <person name="Daum C."/>
            <person name="Ezra D."/>
            <person name="Gonzalez J."/>
            <person name="Henrissat B."/>
            <person name="Kuo A."/>
            <person name="Liang C."/>
            <person name="Lipzen A."/>
            <person name="Lutzoni F."/>
            <person name="Magnuson J."/>
            <person name="Mondo S."/>
            <person name="Nolan M."/>
            <person name="Ohm R."/>
            <person name="Pangilinan J."/>
            <person name="Park H.-J."/>
            <person name="Ramirez L."/>
            <person name="Alfaro M."/>
            <person name="Sun H."/>
            <person name="Tritt A."/>
            <person name="Yoshinaga Y."/>
            <person name="Zwiers L.-H."/>
            <person name="Turgeon B."/>
            <person name="Goodwin S."/>
            <person name="Spatafora J."/>
            <person name="Crous P."/>
            <person name="Grigoriev I."/>
        </authorList>
    </citation>
    <scope>NUCLEOTIDE SEQUENCE</scope>
    <source>
        <strain evidence="2">CBS 121167</strain>
    </source>
</reference>